<dbReference type="InterPro" id="IPR028110">
    <property type="entry name" value="TMEM254"/>
</dbReference>
<keyword evidence="4 6" id="KW-0472">Membrane</keyword>
<evidence type="ECO:0000256" key="2">
    <source>
        <dbReference type="ARBA" id="ARBA00022692"/>
    </source>
</evidence>
<evidence type="ECO:0000256" key="3">
    <source>
        <dbReference type="ARBA" id="ARBA00022989"/>
    </source>
</evidence>
<comment type="subcellular location">
    <subcellularLocation>
        <location evidence="1">Membrane</location>
        <topology evidence="1">Multi-pass membrane protein</topology>
    </subcellularLocation>
</comment>
<name>A0A6F9DVT4_9ASCI</name>
<organism evidence="7">
    <name type="scientific">Phallusia mammillata</name>
    <dbReference type="NCBI Taxonomy" id="59560"/>
    <lineage>
        <taxon>Eukaryota</taxon>
        <taxon>Metazoa</taxon>
        <taxon>Chordata</taxon>
        <taxon>Tunicata</taxon>
        <taxon>Ascidiacea</taxon>
        <taxon>Phlebobranchia</taxon>
        <taxon>Ascidiidae</taxon>
        <taxon>Phallusia</taxon>
    </lineage>
</organism>
<evidence type="ECO:0000256" key="6">
    <source>
        <dbReference type="SAM" id="Phobius"/>
    </source>
</evidence>
<reference evidence="7" key="1">
    <citation type="submission" date="2020-04" db="EMBL/GenBank/DDBJ databases">
        <authorList>
            <person name="Neveu A P."/>
        </authorList>
    </citation>
    <scope>NUCLEOTIDE SEQUENCE</scope>
    <source>
        <tissue evidence="7">Whole embryo</tissue>
    </source>
</reference>
<protein>
    <recommendedName>
        <fullName evidence="5">Transmembrane protein 254</fullName>
    </recommendedName>
</protein>
<feature type="transmembrane region" description="Helical" evidence="6">
    <location>
        <begin position="16"/>
        <end position="34"/>
    </location>
</feature>
<dbReference type="AlphaFoldDB" id="A0A6F9DVT4"/>
<dbReference type="PANTHER" id="PTHR34104:SF3">
    <property type="entry name" value="TRANSMEMBRANE PROTEIN 254"/>
    <property type="match status" value="1"/>
</dbReference>
<sequence>MANGKSSAAYFKSVSLLIWITSISLFSLLHFASYNQKAMPDQYMGPVGTFYRWLAYEHPWGTRVGYHVLMVTHVLEGFYTLHLTNRYGITDTVAKIKWFLQTLVCGFSSWMLLKKKFKKRAE</sequence>
<evidence type="ECO:0000256" key="5">
    <source>
        <dbReference type="ARBA" id="ARBA00034834"/>
    </source>
</evidence>
<dbReference type="Pfam" id="PF14934">
    <property type="entry name" value="TMEM254"/>
    <property type="match status" value="1"/>
</dbReference>
<evidence type="ECO:0000313" key="7">
    <source>
        <dbReference type="EMBL" id="CAB3267086.1"/>
    </source>
</evidence>
<proteinExistence type="evidence at transcript level"/>
<evidence type="ECO:0000256" key="4">
    <source>
        <dbReference type="ARBA" id="ARBA00023136"/>
    </source>
</evidence>
<evidence type="ECO:0000256" key="1">
    <source>
        <dbReference type="ARBA" id="ARBA00004141"/>
    </source>
</evidence>
<dbReference type="PANTHER" id="PTHR34104">
    <property type="entry name" value="TRANSMEMBRANE PROTEIN 254"/>
    <property type="match status" value="1"/>
</dbReference>
<dbReference type="GO" id="GO:0016020">
    <property type="term" value="C:membrane"/>
    <property type="evidence" value="ECO:0007669"/>
    <property type="project" value="UniProtKB-SubCell"/>
</dbReference>
<gene>
    <name evidence="7" type="primary">Tmem254-003</name>
</gene>
<dbReference type="EMBL" id="LR791224">
    <property type="protein sequence ID" value="CAB3267086.1"/>
    <property type="molecule type" value="mRNA"/>
</dbReference>
<keyword evidence="3 6" id="KW-1133">Transmembrane helix</keyword>
<keyword evidence="2 6" id="KW-0812">Transmembrane</keyword>
<accession>A0A6F9DVT4</accession>